<keyword evidence="2" id="KW-1185">Reference proteome</keyword>
<dbReference type="AlphaFoldDB" id="A0A225W2R6"/>
<dbReference type="OrthoDB" id="123721at2759"/>
<dbReference type="EMBL" id="NBNE01001975">
    <property type="protein sequence ID" value="OWZ11986.1"/>
    <property type="molecule type" value="Genomic_DNA"/>
</dbReference>
<sequence>MDDLAERFGQRDAKRLDNPCASNLKMSKTQLTRTDAGCLSRLFDNPGLDHWRVAIRGLRYLETMRGFGVVYNCGSGGIIAEAYTNAN</sequence>
<evidence type="ECO:0000313" key="2">
    <source>
        <dbReference type="Proteomes" id="UP000198211"/>
    </source>
</evidence>
<comment type="caution">
    <text evidence="1">The sequence shown here is derived from an EMBL/GenBank/DDBJ whole genome shotgun (WGS) entry which is preliminary data.</text>
</comment>
<accession>A0A225W2R6</accession>
<gene>
    <name evidence="1" type="ORF">PHMEG_00014923</name>
</gene>
<evidence type="ECO:0000313" key="1">
    <source>
        <dbReference type="EMBL" id="OWZ11986.1"/>
    </source>
</evidence>
<name>A0A225W2R6_9STRA</name>
<proteinExistence type="predicted"/>
<protein>
    <submittedName>
        <fullName evidence="1">Polyprotein</fullName>
    </submittedName>
</protein>
<organism evidence="1 2">
    <name type="scientific">Phytophthora megakarya</name>
    <dbReference type="NCBI Taxonomy" id="4795"/>
    <lineage>
        <taxon>Eukaryota</taxon>
        <taxon>Sar</taxon>
        <taxon>Stramenopiles</taxon>
        <taxon>Oomycota</taxon>
        <taxon>Peronosporomycetes</taxon>
        <taxon>Peronosporales</taxon>
        <taxon>Peronosporaceae</taxon>
        <taxon>Phytophthora</taxon>
    </lineage>
</organism>
<dbReference type="Proteomes" id="UP000198211">
    <property type="component" value="Unassembled WGS sequence"/>
</dbReference>
<reference evidence="2" key="1">
    <citation type="submission" date="2017-03" db="EMBL/GenBank/DDBJ databases">
        <title>Phytopthora megakarya and P. palmivora, two closely related causual agents of cacao black pod achieved similar genome size and gene model numbers by different mechanisms.</title>
        <authorList>
            <person name="Ali S."/>
            <person name="Shao J."/>
            <person name="Larry D.J."/>
            <person name="Kronmiller B."/>
            <person name="Shen D."/>
            <person name="Strem M.D."/>
            <person name="Melnick R.L."/>
            <person name="Guiltinan M.J."/>
            <person name="Tyler B.M."/>
            <person name="Meinhardt L.W."/>
            <person name="Bailey B.A."/>
        </authorList>
    </citation>
    <scope>NUCLEOTIDE SEQUENCE [LARGE SCALE GENOMIC DNA]</scope>
    <source>
        <strain evidence="2">zdho120</strain>
    </source>
</reference>